<dbReference type="SUPFAM" id="SSF111331">
    <property type="entry name" value="NAD kinase/diacylglycerol kinase-like"/>
    <property type="match status" value="1"/>
</dbReference>
<sequence length="317" mass="33788">MVSGKAEAGAKNLKVVALINKSAGAVARKGDIERAVRDGFAERGVEADVRLVEGREIGELSQRFVAENKSRSGHGSILVVGGGDGTLGSAASALAGTDVVLGVLPLGTLNHFAKDLGVPLDLTAAIDTIATGKPVTVDVAEVNGRVFLNNSSIGIYPFFVAKRSTEQRRRGFGKLAAIGPALMRTLRSASWQAVHVAAQGTRERLRTPCVFVGNNFYDIADLGHRGSLTSKELCVYVVKQQSWFGLALLPFKIAFGMIDSARDLEIYRAGSLQITSHRHAMLVSLDGEAVSMDTPLNFRIRPAALQVLAPAKKDQNR</sequence>
<dbReference type="InterPro" id="IPR016064">
    <property type="entry name" value="NAD/diacylglycerol_kinase_sf"/>
</dbReference>
<name>A0ABZ0VTF9_9HYPH</name>
<keyword evidence="2" id="KW-0418">Kinase</keyword>
<dbReference type="InterPro" id="IPR001206">
    <property type="entry name" value="Diacylglycerol_kinase_cat_dom"/>
</dbReference>
<evidence type="ECO:0000259" key="1">
    <source>
        <dbReference type="PROSITE" id="PS50146"/>
    </source>
</evidence>
<dbReference type="Proteomes" id="UP001322481">
    <property type="component" value="Chromosome"/>
</dbReference>
<dbReference type="EMBL" id="CP139858">
    <property type="protein sequence ID" value="WQC00803.1"/>
    <property type="molecule type" value="Genomic_DNA"/>
</dbReference>
<dbReference type="RefSeq" id="WP_322415583.1">
    <property type="nucleotide sequence ID" value="NZ_CP139858.1"/>
</dbReference>
<reference evidence="2 3" key="1">
    <citation type="submission" date="2023-11" db="EMBL/GenBank/DDBJ databases">
        <authorList>
            <person name="Panchal A.K."/>
            <person name="Meaney J.S."/>
            <person name="Karas B.J."/>
            <person name="diCenzo G.C."/>
        </authorList>
    </citation>
    <scope>NUCLEOTIDE SEQUENCE [LARGE SCALE GENOMIC DNA]</scope>
    <source>
        <strain evidence="2 3">NZP2235</strain>
    </source>
</reference>
<keyword evidence="3" id="KW-1185">Reference proteome</keyword>
<proteinExistence type="predicted"/>
<dbReference type="SMART" id="SM00046">
    <property type="entry name" value="DAGKc"/>
    <property type="match status" value="1"/>
</dbReference>
<organism evidence="2 3">
    <name type="scientific">Mesorhizobium huakuii</name>
    <dbReference type="NCBI Taxonomy" id="28104"/>
    <lineage>
        <taxon>Bacteria</taxon>
        <taxon>Pseudomonadati</taxon>
        <taxon>Pseudomonadota</taxon>
        <taxon>Alphaproteobacteria</taxon>
        <taxon>Hyphomicrobiales</taxon>
        <taxon>Phyllobacteriaceae</taxon>
        <taxon>Mesorhizobium</taxon>
    </lineage>
</organism>
<keyword evidence="2" id="KW-0808">Transferase</keyword>
<dbReference type="GO" id="GO:0016301">
    <property type="term" value="F:kinase activity"/>
    <property type="evidence" value="ECO:0007669"/>
    <property type="project" value="UniProtKB-KW"/>
</dbReference>
<dbReference type="PANTHER" id="PTHR30492">
    <property type="entry name" value="METHYLGLYOXAL SYNTHASE"/>
    <property type="match status" value="1"/>
</dbReference>
<gene>
    <name evidence="2" type="ORF">U0R22_005012</name>
</gene>
<dbReference type="Pfam" id="PF00781">
    <property type="entry name" value="DAGK_cat"/>
    <property type="match status" value="1"/>
</dbReference>
<dbReference type="PANTHER" id="PTHR30492:SF0">
    <property type="entry name" value="METHYLGLYOXAL SYNTHASE"/>
    <property type="match status" value="1"/>
</dbReference>
<evidence type="ECO:0000313" key="3">
    <source>
        <dbReference type="Proteomes" id="UP001322481"/>
    </source>
</evidence>
<evidence type="ECO:0000313" key="2">
    <source>
        <dbReference type="EMBL" id="WQC00803.1"/>
    </source>
</evidence>
<accession>A0ABZ0VTF9</accession>
<dbReference type="InterPro" id="IPR017438">
    <property type="entry name" value="ATP-NAD_kinase_N"/>
</dbReference>
<dbReference type="InterPro" id="IPR004363">
    <property type="entry name" value="Methylgl_synth"/>
</dbReference>
<dbReference type="Gene3D" id="3.40.50.10330">
    <property type="entry name" value="Probable inorganic polyphosphate/atp-NAD kinase, domain 1"/>
    <property type="match status" value="1"/>
</dbReference>
<dbReference type="PROSITE" id="PS50146">
    <property type="entry name" value="DAGK"/>
    <property type="match status" value="1"/>
</dbReference>
<feature type="domain" description="DAGKc" evidence="1">
    <location>
        <begin position="10"/>
        <end position="146"/>
    </location>
</feature>
<dbReference type="Gene3D" id="2.60.200.40">
    <property type="match status" value="1"/>
</dbReference>
<protein>
    <submittedName>
        <fullName evidence="2">Diacylglycerol kinase family lipid kinase</fullName>
    </submittedName>
</protein>